<gene>
    <name evidence="1" type="ORF">SLU01_11480</name>
</gene>
<protein>
    <submittedName>
        <fullName evidence="1">Uncharacterized protein</fullName>
    </submittedName>
</protein>
<dbReference type="Proteomes" id="UP000321901">
    <property type="component" value="Unassembled WGS sequence"/>
</dbReference>
<reference evidence="1 2" key="1">
    <citation type="submission" date="2019-07" db="EMBL/GenBank/DDBJ databases">
        <title>Whole genome shotgun sequence of Sporosarcina luteola NBRC 105378.</title>
        <authorList>
            <person name="Hosoyama A."/>
            <person name="Uohara A."/>
            <person name="Ohji S."/>
            <person name="Ichikawa N."/>
        </authorList>
    </citation>
    <scope>NUCLEOTIDE SEQUENCE [LARGE SCALE GENOMIC DNA]</scope>
    <source>
        <strain evidence="1 2">NBRC 105378</strain>
    </source>
</reference>
<dbReference type="EMBL" id="BJYL01000015">
    <property type="protein sequence ID" value="GEN82836.1"/>
    <property type="molecule type" value="Genomic_DNA"/>
</dbReference>
<keyword evidence="2" id="KW-1185">Reference proteome</keyword>
<dbReference type="OrthoDB" id="6443639at2"/>
<dbReference type="AlphaFoldDB" id="A0A511Z5X1"/>
<proteinExistence type="predicted"/>
<sequence length="158" mass="18060">MKRKKVMIIAITIMLTIMLIKVFKKDVWDVNEELLKQEVMNIGSSVKYVNLSDITPFEWDLVYSFDPYTPKDLIYQTVGYKWDSISETVNGGMNQLVFMKNEKVVCYLYGYPANNGYGIFFSSEGKDVSAPASILSVEDDLIFQVVRGDNVILLTNNE</sequence>
<accession>A0A511Z5X1</accession>
<evidence type="ECO:0000313" key="2">
    <source>
        <dbReference type="Proteomes" id="UP000321901"/>
    </source>
</evidence>
<evidence type="ECO:0000313" key="1">
    <source>
        <dbReference type="EMBL" id="GEN82836.1"/>
    </source>
</evidence>
<comment type="caution">
    <text evidence="1">The sequence shown here is derived from an EMBL/GenBank/DDBJ whole genome shotgun (WGS) entry which is preliminary data.</text>
</comment>
<organism evidence="1 2">
    <name type="scientific">Sporosarcina luteola</name>
    <dbReference type="NCBI Taxonomy" id="582850"/>
    <lineage>
        <taxon>Bacteria</taxon>
        <taxon>Bacillati</taxon>
        <taxon>Bacillota</taxon>
        <taxon>Bacilli</taxon>
        <taxon>Bacillales</taxon>
        <taxon>Caryophanaceae</taxon>
        <taxon>Sporosarcina</taxon>
    </lineage>
</organism>
<name>A0A511Z5X1_9BACL</name>